<dbReference type="PANTHER" id="PTHR42995:SF5">
    <property type="entry name" value="ACETYL-COENZYME A CARBOXYLASE CARBOXYL TRANSFERASE SUBUNIT BETA, CHLOROPLASTIC"/>
    <property type="match status" value="1"/>
</dbReference>
<keyword evidence="16" id="KW-1185">Reference proteome</keyword>
<comment type="pathway">
    <text evidence="13">Lipid metabolism; malonyl-CoA biosynthesis; malonyl-CoA from acetyl-CoA: step 1/1.</text>
</comment>
<dbReference type="GO" id="GO:0003989">
    <property type="term" value="F:acetyl-CoA carboxylase activity"/>
    <property type="evidence" value="ECO:0007669"/>
    <property type="project" value="InterPro"/>
</dbReference>
<dbReference type="InterPro" id="IPR000438">
    <property type="entry name" value="Acetyl_CoA_COase_Trfase_b_su"/>
</dbReference>
<dbReference type="GO" id="GO:0006633">
    <property type="term" value="P:fatty acid biosynthetic process"/>
    <property type="evidence" value="ECO:0007669"/>
    <property type="project" value="UniProtKB-KW"/>
</dbReference>
<evidence type="ECO:0000313" key="15">
    <source>
        <dbReference type="EMBL" id="MBC2604001.1"/>
    </source>
</evidence>
<organism evidence="15 16">
    <name type="scientific">Puniceicoccus vermicola</name>
    <dbReference type="NCBI Taxonomy" id="388746"/>
    <lineage>
        <taxon>Bacteria</taxon>
        <taxon>Pseudomonadati</taxon>
        <taxon>Verrucomicrobiota</taxon>
        <taxon>Opitutia</taxon>
        <taxon>Puniceicoccales</taxon>
        <taxon>Puniceicoccaceae</taxon>
        <taxon>Puniceicoccus</taxon>
    </lineage>
</organism>
<evidence type="ECO:0000256" key="1">
    <source>
        <dbReference type="ARBA" id="ARBA00004496"/>
    </source>
</evidence>
<keyword evidence="8" id="KW-0862">Zinc</keyword>
<dbReference type="GO" id="GO:0016743">
    <property type="term" value="F:carboxyl- or carbamoyltransferase activity"/>
    <property type="evidence" value="ECO:0007669"/>
    <property type="project" value="UniProtKB-UniRule"/>
</dbReference>
<proteinExistence type="inferred from homology"/>
<sequence length="289" mass="31609">MALFSKPNYSRVTVNRKDIPKGLWTKCPKSGEIIYNKELEQNLMVVPKSGYHFPLPAPARIDSLIDEGTWEEKDNDLVSVDPLQFRGPSSSYPEKLEQYQKKTQLKDAVLSGHGELSGIPVNLAVMDFRFLGASMGSVVGEKITRAIERGLDEKTPVIIVSTSGGARMYEGILSLMQMAKTSAALGRLAEARLPYISILTNPTMAGVMASFASLGDLIVAEPAALVGFAGPRVIKETTQQDLPPGFQTSEFLLDHGLIDQIIPRLEMKARLTHFLTAFTGRKLEETAAS</sequence>
<dbReference type="PROSITE" id="PS50980">
    <property type="entry name" value="COA_CT_NTER"/>
    <property type="match status" value="1"/>
</dbReference>
<comment type="subunit">
    <text evidence="13">Acetyl-CoA carboxylase is a heterohexamer composed of biotin carboxyl carrier protein (AccB), biotin carboxylase (AccC) and two subunits each of ACCase subunit alpha (AccA) and ACCase subunit beta (AccD).</text>
</comment>
<evidence type="ECO:0000256" key="7">
    <source>
        <dbReference type="ARBA" id="ARBA00022832"/>
    </source>
</evidence>
<feature type="domain" description="CoA carboxyltransferase N-terminal" evidence="14">
    <location>
        <begin position="23"/>
        <end position="289"/>
    </location>
</feature>
<keyword evidence="7 13" id="KW-0276">Fatty acid metabolism</keyword>
<evidence type="ECO:0000256" key="5">
    <source>
        <dbReference type="ARBA" id="ARBA00022741"/>
    </source>
</evidence>
<evidence type="ECO:0000259" key="14">
    <source>
        <dbReference type="PROSITE" id="PS50980"/>
    </source>
</evidence>
<dbReference type="InterPro" id="IPR034733">
    <property type="entry name" value="AcCoA_carboxyl_beta"/>
</dbReference>
<dbReference type="GO" id="GO:0005524">
    <property type="term" value="F:ATP binding"/>
    <property type="evidence" value="ECO:0007669"/>
    <property type="project" value="UniProtKB-KW"/>
</dbReference>
<evidence type="ECO:0000256" key="10">
    <source>
        <dbReference type="ARBA" id="ARBA00023098"/>
    </source>
</evidence>
<dbReference type="Pfam" id="PF01039">
    <property type="entry name" value="Carboxyl_trans"/>
    <property type="match status" value="1"/>
</dbReference>
<name>A0A7X1B1P0_9BACT</name>
<keyword evidence="13" id="KW-0963">Cytoplasm</keyword>
<dbReference type="PRINTS" id="PR01070">
    <property type="entry name" value="ACCCTRFRASEB"/>
</dbReference>
<keyword evidence="5 13" id="KW-0547">Nucleotide-binding</keyword>
<keyword evidence="9 13" id="KW-0067">ATP-binding</keyword>
<keyword evidence="3 13" id="KW-0808">Transferase</keyword>
<dbReference type="GO" id="GO:0008270">
    <property type="term" value="F:zinc ion binding"/>
    <property type="evidence" value="ECO:0007669"/>
    <property type="project" value="UniProtKB-KW"/>
</dbReference>
<keyword evidence="4" id="KW-0479">Metal-binding</keyword>
<comment type="subcellular location">
    <subcellularLocation>
        <location evidence="1 13">Cytoplasm</location>
    </subcellularLocation>
</comment>
<comment type="caution">
    <text evidence="13">Lacks conserved residue(s) required for the propagation of feature annotation.</text>
</comment>
<evidence type="ECO:0000256" key="13">
    <source>
        <dbReference type="HAMAP-Rule" id="MF_01395"/>
    </source>
</evidence>
<comment type="similarity">
    <text evidence="13">Belongs to the AccD/PCCB family.</text>
</comment>
<dbReference type="NCBIfam" id="TIGR00515">
    <property type="entry name" value="accD"/>
    <property type="match status" value="1"/>
</dbReference>
<dbReference type="RefSeq" id="WP_185694620.1">
    <property type="nucleotide sequence ID" value="NZ_JACHVA010000138.1"/>
</dbReference>
<comment type="catalytic activity">
    <reaction evidence="13">
        <text>N(6)-carboxybiotinyl-L-lysyl-[protein] + acetyl-CoA = N(6)-biotinyl-L-lysyl-[protein] + malonyl-CoA</text>
        <dbReference type="Rhea" id="RHEA:54728"/>
        <dbReference type="Rhea" id="RHEA-COMP:10505"/>
        <dbReference type="Rhea" id="RHEA-COMP:10506"/>
        <dbReference type="ChEBI" id="CHEBI:57288"/>
        <dbReference type="ChEBI" id="CHEBI:57384"/>
        <dbReference type="ChEBI" id="CHEBI:83144"/>
        <dbReference type="ChEBI" id="CHEBI:83145"/>
        <dbReference type="EC" id="2.1.3.15"/>
    </reaction>
</comment>
<protein>
    <recommendedName>
        <fullName evidence="13">Acetyl-coenzyme A carboxylase carboxyl transferase subunit beta</fullName>
        <shortName evidence="13">ACCase subunit beta</shortName>
        <shortName evidence="13">Acetyl-CoA carboxylase carboxyltransferase subunit beta</shortName>
        <ecNumber evidence="13">2.1.3.15</ecNumber>
    </recommendedName>
</protein>
<evidence type="ECO:0000256" key="9">
    <source>
        <dbReference type="ARBA" id="ARBA00022840"/>
    </source>
</evidence>
<keyword evidence="10 13" id="KW-0443">Lipid metabolism</keyword>
<dbReference type="Pfam" id="PF17848">
    <property type="entry name" value="Zn_ribbon_ACC"/>
    <property type="match status" value="1"/>
</dbReference>
<dbReference type="GO" id="GO:0009317">
    <property type="term" value="C:acetyl-CoA carboxylase complex"/>
    <property type="evidence" value="ECO:0007669"/>
    <property type="project" value="InterPro"/>
</dbReference>
<evidence type="ECO:0000256" key="2">
    <source>
        <dbReference type="ARBA" id="ARBA00022516"/>
    </source>
</evidence>
<comment type="caution">
    <text evidence="15">The sequence shown here is derived from an EMBL/GenBank/DDBJ whole genome shotgun (WGS) entry which is preliminary data.</text>
</comment>
<dbReference type="UniPathway" id="UPA00655">
    <property type="reaction ID" value="UER00711"/>
</dbReference>
<dbReference type="GO" id="GO:2001295">
    <property type="term" value="P:malonyl-CoA biosynthetic process"/>
    <property type="evidence" value="ECO:0007669"/>
    <property type="project" value="UniProtKB-UniRule"/>
</dbReference>
<evidence type="ECO:0000256" key="3">
    <source>
        <dbReference type="ARBA" id="ARBA00022679"/>
    </source>
</evidence>
<dbReference type="SUPFAM" id="SSF52096">
    <property type="entry name" value="ClpP/crotonase"/>
    <property type="match status" value="1"/>
</dbReference>
<dbReference type="Proteomes" id="UP000525652">
    <property type="component" value="Unassembled WGS sequence"/>
</dbReference>
<keyword evidence="11 13" id="KW-0275">Fatty acid biosynthesis</keyword>
<accession>A0A7X1B1P0</accession>
<evidence type="ECO:0000313" key="16">
    <source>
        <dbReference type="Proteomes" id="UP000525652"/>
    </source>
</evidence>
<keyword evidence="6" id="KW-0863">Zinc-finger</keyword>
<evidence type="ECO:0000256" key="12">
    <source>
        <dbReference type="ARBA" id="ARBA00025280"/>
    </source>
</evidence>
<keyword evidence="15" id="KW-0436">Ligase</keyword>
<evidence type="ECO:0000256" key="4">
    <source>
        <dbReference type="ARBA" id="ARBA00022723"/>
    </source>
</evidence>
<evidence type="ECO:0000256" key="6">
    <source>
        <dbReference type="ARBA" id="ARBA00022771"/>
    </source>
</evidence>
<evidence type="ECO:0000256" key="11">
    <source>
        <dbReference type="ARBA" id="ARBA00023160"/>
    </source>
</evidence>
<dbReference type="PANTHER" id="PTHR42995">
    <property type="entry name" value="ACETYL-COENZYME A CARBOXYLASE CARBOXYL TRANSFERASE SUBUNIT BETA, CHLOROPLASTIC"/>
    <property type="match status" value="1"/>
</dbReference>
<comment type="function">
    <text evidence="12 13">Component of the acetyl coenzyme A carboxylase (ACC) complex. Biotin carboxylase (BC) catalyzes the carboxylation of biotin on its carrier protein (BCCP) and then the CO(2) group is transferred by the transcarboxylase to acetyl-CoA to form malonyl-CoA.</text>
</comment>
<dbReference type="Gene3D" id="3.90.226.10">
    <property type="entry name" value="2-enoyl-CoA Hydratase, Chain A, domain 1"/>
    <property type="match status" value="1"/>
</dbReference>
<dbReference type="InterPro" id="IPR029045">
    <property type="entry name" value="ClpP/crotonase-like_dom_sf"/>
</dbReference>
<evidence type="ECO:0000256" key="8">
    <source>
        <dbReference type="ARBA" id="ARBA00022833"/>
    </source>
</evidence>
<dbReference type="AlphaFoldDB" id="A0A7X1B1P0"/>
<dbReference type="InterPro" id="IPR011762">
    <property type="entry name" value="COA_CT_N"/>
</dbReference>
<dbReference type="EC" id="2.1.3.15" evidence="13"/>
<reference evidence="15 16" key="1">
    <citation type="submission" date="2020-07" db="EMBL/GenBank/DDBJ databases">
        <authorList>
            <person name="Feng X."/>
        </authorList>
    </citation>
    <scope>NUCLEOTIDE SEQUENCE [LARGE SCALE GENOMIC DNA]</scope>
    <source>
        <strain evidence="15 16">JCM14086</strain>
    </source>
</reference>
<gene>
    <name evidence="13" type="primary">accD</name>
    <name evidence="15" type="ORF">H5P30_19645</name>
</gene>
<dbReference type="InterPro" id="IPR041010">
    <property type="entry name" value="Znf-ACC"/>
</dbReference>
<dbReference type="EMBL" id="JACHVA010000138">
    <property type="protein sequence ID" value="MBC2604001.1"/>
    <property type="molecule type" value="Genomic_DNA"/>
</dbReference>
<keyword evidence="2 13" id="KW-0444">Lipid biosynthesis</keyword>
<dbReference type="HAMAP" id="MF_01395">
    <property type="entry name" value="AcetylCoA_CT_beta"/>
    <property type="match status" value="1"/>
</dbReference>